<evidence type="ECO:0000256" key="13">
    <source>
        <dbReference type="ARBA" id="ARBA00033392"/>
    </source>
</evidence>
<evidence type="ECO:0000313" key="21">
    <source>
        <dbReference type="EMBL" id="MTU03084.1"/>
    </source>
</evidence>
<dbReference type="PANTHER" id="PTHR46417">
    <property type="entry name" value="TRNA (GUANINE-N(1)-)-METHYLTRANSFERASE"/>
    <property type="match status" value="1"/>
</dbReference>
<reference evidence="19" key="1">
    <citation type="submission" date="2012-11" db="EMBL/GenBank/DDBJ databases">
        <title>Dependencies among metagenomic species, viruses, plasmids and units of genetic variation.</title>
        <authorList>
            <person name="Nielsen H.B."/>
            <person name="Almeida M."/>
            <person name="Juncker A.S."/>
            <person name="Rasmussen S."/>
            <person name="Li J."/>
            <person name="Sunagawa S."/>
            <person name="Plichta D."/>
            <person name="Gautier L."/>
            <person name="Le Chatelier E."/>
            <person name="Peletier E."/>
            <person name="Bonde I."/>
            <person name="Nielsen T."/>
            <person name="Manichanh C."/>
            <person name="Arumugam M."/>
            <person name="Batto J."/>
            <person name="Santos M.B.Q.D."/>
            <person name="Blom N."/>
            <person name="Borruel N."/>
            <person name="Burgdorf K.S."/>
            <person name="Boumezbeur F."/>
            <person name="Casellas F."/>
            <person name="Dore J."/>
            <person name="Guarner F."/>
            <person name="Hansen T."/>
            <person name="Hildebrand F."/>
            <person name="Kaas R.S."/>
            <person name="Kennedy S."/>
            <person name="Kristiansen K."/>
            <person name="Kultima J.R."/>
            <person name="Leonard P."/>
            <person name="Levenez F."/>
            <person name="Lund O."/>
            <person name="Moumen B."/>
            <person name="Le Paslier D."/>
            <person name="Pons N."/>
            <person name="Pedersen O."/>
            <person name="Prifti E."/>
            <person name="Qin J."/>
            <person name="Raes J."/>
            <person name="Tap J."/>
            <person name="Tims S."/>
            <person name="Ussery D.W."/>
            <person name="Yamada T."/>
            <person name="MetaHit consortium"/>
            <person name="Renault P."/>
            <person name="Sicheritz-Ponten T."/>
            <person name="Bork P."/>
            <person name="Wang J."/>
            <person name="Brunak S."/>
            <person name="Ehrlich S.D."/>
        </authorList>
    </citation>
    <scope>NUCLEOTIDE SEQUENCE [LARGE SCALE GENOMIC DNA]</scope>
</reference>
<dbReference type="GO" id="GO:0052906">
    <property type="term" value="F:tRNA (guanine(37)-N1)-methyltransferase activity"/>
    <property type="evidence" value="ECO:0007669"/>
    <property type="project" value="UniProtKB-UniRule"/>
</dbReference>
<dbReference type="EMBL" id="WNBM01000001">
    <property type="protein sequence ID" value="MTT74953.1"/>
    <property type="molecule type" value="Genomic_DNA"/>
</dbReference>
<evidence type="ECO:0000256" key="12">
    <source>
        <dbReference type="ARBA" id="ARBA00029736"/>
    </source>
</evidence>
<dbReference type="GO" id="GO:0005829">
    <property type="term" value="C:cytosol"/>
    <property type="evidence" value="ECO:0007669"/>
    <property type="project" value="TreeGrafter"/>
</dbReference>
<evidence type="ECO:0000256" key="10">
    <source>
        <dbReference type="ARBA" id="ARBA00022691"/>
    </source>
</evidence>
<evidence type="ECO:0000256" key="8">
    <source>
        <dbReference type="ARBA" id="ARBA00022603"/>
    </source>
</evidence>
<comment type="similarity">
    <text evidence="3 15 17">Belongs to the RNA methyltransferase TrmD family.</text>
</comment>
<dbReference type="PANTHER" id="PTHR46417:SF1">
    <property type="entry name" value="TRNA (GUANINE-N(1)-)-METHYLTRANSFERASE"/>
    <property type="match status" value="1"/>
</dbReference>
<dbReference type="Pfam" id="PF01746">
    <property type="entry name" value="tRNA_m1G_MT"/>
    <property type="match status" value="1"/>
</dbReference>
<evidence type="ECO:0000256" key="9">
    <source>
        <dbReference type="ARBA" id="ARBA00022679"/>
    </source>
</evidence>
<comment type="catalytic activity">
    <reaction evidence="14 15 17">
        <text>guanosine(37) in tRNA + S-adenosyl-L-methionine = N(1)-methylguanosine(37) in tRNA + S-adenosyl-L-homocysteine + H(+)</text>
        <dbReference type="Rhea" id="RHEA:36899"/>
        <dbReference type="Rhea" id="RHEA-COMP:10145"/>
        <dbReference type="Rhea" id="RHEA-COMP:10147"/>
        <dbReference type="ChEBI" id="CHEBI:15378"/>
        <dbReference type="ChEBI" id="CHEBI:57856"/>
        <dbReference type="ChEBI" id="CHEBI:59789"/>
        <dbReference type="ChEBI" id="CHEBI:73542"/>
        <dbReference type="ChEBI" id="CHEBI:74269"/>
        <dbReference type="EC" id="2.1.1.228"/>
    </reaction>
</comment>
<dbReference type="GO" id="GO:0002939">
    <property type="term" value="P:tRNA N1-guanine methylation"/>
    <property type="evidence" value="ECO:0007669"/>
    <property type="project" value="TreeGrafter"/>
</dbReference>
<dbReference type="EC" id="2.1.1.228" evidence="5 15"/>
<dbReference type="HAMAP" id="MF_00605">
    <property type="entry name" value="TrmD"/>
    <property type="match status" value="1"/>
</dbReference>
<keyword evidence="22" id="KW-1185">Reference proteome</keyword>
<dbReference type="AlphaFoldDB" id="R6I795"/>
<evidence type="ECO:0000313" key="23">
    <source>
        <dbReference type="Proteomes" id="UP000484547"/>
    </source>
</evidence>
<evidence type="ECO:0000313" key="19">
    <source>
        <dbReference type="EMBL" id="CDB45210.1"/>
    </source>
</evidence>
<dbReference type="FunFam" id="1.10.1270.20:FF:000001">
    <property type="entry name" value="tRNA (guanine-N(1)-)-methyltransferase"/>
    <property type="match status" value="1"/>
</dbReference>
<evidence type="ECO:0000313" key="22">
    <source>
        <dbReference type="Proteomes" id="UP000443070"/>
    </source>
</evidence>
<dbReference type="Proteomes" id="UP000484547">
    <property type="component" value="Unassembled WGS sequence"/>
</dbReference>
<dbReference type="InterPro" id="IPR023148">
    <property type="entry name" value="tRNA_m1G_MeTrfase_C_sf"/>
</dbReference>
<dbReference type="RefSeq" id="WP_021717251.1">
    <property type="nucleotide sequence ID" value="NZ_CAKVRS010000001.1"/>
</dbReference>
<name>R6I795_9FIRM</name>
<dbReference type="InterPro" id="IPR029026">
    <property type="entry name" value="tRNA_m1G_MTases_N"/>
</dbReference>
<keyword evidence="7 15" id="KW-0963">Cytoplasm</keyword>
<reference evidence="22 23" key="2">
    <citation type="journal article" date="2019" name="Nat. Med.">
        <title>A library of human gut bacterial isolates paired with longitudinal multiomics data enables mechanistic microbiome research.</title>
        <authorList>
            <person name="Poyet M."/>
            <person name="Groussin M."/>
            <person name="Gibbons S.M."/>
            <person name="Avila-Pacheco J."/>
            <person name="Jiang X."/>
            <person name="Kearney S.M."/>
            <person name="Perrotta A.R."/>
            <person name="Berdy B."/>
            <person name="Zhao S."/>
            <person name="Lieberman T.D."/>
            <person name="Swanson P.K."/>
            <person name="Smith M."/>
            <person name="Roesemann S."/>
            <person name="Alexander J.E."/>
            <person name="Rich S.A."/>
            <person name="Livny J."/>
            <person name="Vlamakis H."/>
            <person name="Clish C."/>
            <person name="Bullock K."/>
            <person name="Deik A."/>
            <person name="Scott J."/>
            <person name="Pierce K.A."/>
            <person name="Xavier R.J."/>
            <person name="Alm E.J."/>
        </authorList>
    </citation>
    <scope>NUCLEOTIDE SEQUENCE [LARGE SCALE GENOMIC DNA]</scope>
    <source>
        <strain evidence="20 23">BIOML-A13</strain>
        <strain evidence="21 22">BIOML-A3</strain>
    </source>
</reference>
<evidence type="ECO:0000256" key="15">
    <source>
        <dbReference type="HAMAP-Rule" id="MF_00605"/>
    </source>
</evidence>
<dbReference type="STRING" id="1262914.BN533_00348"/>
<dbReference type="SUPFAM" id="SSF75217">
    <property type="entry name" value="alpha/beta knot"/>
    <property type="match status" value="1"/>
</dbReference>
<accession>A0A6I3RZD5</accession>
<dbReference type="Proteomes" id="UP000443070">
    <property type="component" value="Unassembled WGS sequence"/>
</dbReference>
<dbReference type="InterPro" id="IPR002649">
    <property type="entry name" value="tRNA_m1G_MeTrfase_TrmD"/>
</dbReference>
<feature type="binding site" evidence="15 16">
    <location>
        <begin position="132"/>
        <end position="137"/>
    </location>
    <ligand>
        <name>S-adenosyl-L-methionine</name>
        <dbReference type="ChEBI" id="CHEBI:59789"/>
    </ligand>
</feature>
<evidence type="ECO:0000256" key="1">
    <source>
        <dbReference type="ARBA" id="ARBA00002634"/>
    </source>
</evidence>
<protein>
    <recommendedName>
        <fullName evidence="6 15">tRNA (guanine-N(1)-)-methyltransferase</fullName>
        <ecNumber evidence="5 15">2.1.1.228</ecNumber>
    </recommendedName>
    <alternativeName>
        <fullName evidence="12 15">M1G-methyltransferase</fullName>
    </alternativeName>
    <alternativeName>
        <fullName evidence="13 15">tRNA [GM37] methyltransferase</fullName>
    </alternativeName>
</protein>
<feature type="domain" description="tRNA methyltransferase TRMD/TRM10-type" evidence="18">
    <location>
        <begin position="1"/>
        <end position="224"/>
    </location>
</feature>
<evidence type="ECO:0000256" key="7">
    <source>
        <dbReference type="ARBA" id="ARBA00022490"/>
    </source>
</evidence>
<proteinExistence type="inferred from homology"/>
<dbReference type="FunFam" id="3.40.1280.10:FF:000001">
    <property type="entry name" value="tRNA (guanine-N(1)-)-methyltransferase"/>
    <property type="match status" value="1"/>
</dbReference>
<dbReference type="PIRSF" id="PIRSF000386">
    <property type="entry name" value="tRNA_mtase"/>
    <property type="match status" value="1"/>
</dbReference>
<keyword evidence="8 15" id="KW-0489">Methyltransferase</keyword>
<dbReference type="InterPro" id="IPR029028">
    <property type="entry name" value="Alpha/beta_knot_MTases"/>
</dbReference>
<accession>R6I795</accession>
<dbReference type="CDD" id="cd18080">
    <property type="entry name" value="TrmD-like"/>
    <property type="match status" value="1"/>
</dbReference>
<keyword evidence="9 15" id="KW-0808">Transferase</keyword>
<sequence length="247" mass="27375">MRFLFITLFPEQIEQAAGHSIIKRAVDAGLVEVSCINPRDFATDRHRTVDDTPFGGGAGMVLKPEPMVAAIRMAKQQLPAARVIAMCPGGRTLKQDIVEEYARSGQDLILVCGHYEGFDERIFNWVDEKLSIGDYVLTGGELPALIVMDAVARFIPGVLGKMASAVEDSFSTGLLEYPQYTRPVEFEGLEVPEVLRNGNHALINRWRRKEALKATYLHRPDLLAELGKEDVLLLNEIKQELAGDNNG</sequence>
<evidence type="ECO:0000256" key="3">
    <source>
        <dbReference type="ARBA" id="ARBA00007630"/>
    </source>
</evidence>
<evidence type="ECO:0000256" key="17">
    <source>
        <dbReference type="RuleBase" id="RU003464"/>
    </source>
</evidence>
<dbReference type="InterPro" id="IPR016009">
    <property type="entry name" value="tRNA_MeTrfase_TRMD/TRM10"/>
</dbReference>
<dbReference type="eggNOG" id="COG0336">
    <property type="taxonomic scope" value="Bacteria"/>
</dbReference>
<dbReference type="Gene3D" id="1.10.1270.20">
    <property type="entry name" value="tRNA(m1g37)methyltransferase, domain 2"/>
    <property type="match status" value="1"/>
</dbReference>
<organism evidence="19">
    <name type="scientific">Phascolarctobacterium faecium</name>
    <dbReference type="NCBI Taxonomy" id="33025"/>
    <lineage>
        <taxon>Bacteria</taxon>
        <taxon>Bacillati</taxon>
        <taxon>Bacillota</taxon>
        <taxon>Negativicutes</taxon>
        <taxon>Acidaminococcales</taxon>
        <taxon>Acidaminococcaceae</taxon>
        <taxon>Phascolarctobacterium</taxon>
    </lineage>
</organism>
<keyword evidence="10 15" id="KW-0949">S-adenosyl-L-methionine</keyword>
<dbReference type="EMBL" id="WNBW01000001">
    <property type="protein sequence ID" value="MTU03084.1"/>
    <property type="molecule type" value="Genomic_DNA"/>
</dbReference>
<evidence type="ECO:0000256" key="11">
    <source>
        <dbReference type="ARBA" id="ARBA00022694"/>
    </source>
</evidence>
<evidence type="ECO:0000259" key="18">
    <source>
        <dbReference type="Pfam" id="PF01746"/>
    </source>
</evidence>
<comment type="subcellular location">
    <subcellularLocation>
        <location evidence="2 15 17">Cytoplasm</location>
    </subcellularLocation>
</comment>
<comment type="function">
    <text evidence="1 15 17">Specifically methylates guanosine-37 in various tRNAs.</text>
</comment>
<evidence type="ECO:0000256" key="4">
    <source>
        <dbReference type="ARBA" id="ARBA00011738"/>
    </source>
</evidence>
<evidence type="ECO:0000256" key="6">
    <source>
        <dbReference type="ARBA" id="ARBA00014679"/>
    </source>
</evidence>
<evidence type="ECO:0000256" key="16">
    <source>
        <dbReference type="PIRSR" id="PIRSR000386-1"/>
    </source>
</evidence>
<comment type="subunit">
    <text evidence="4 15 17">Homodimer.</text>
</comment>
<gene>
    <name evidence="15 20" type="primary">trmD</name>
    <name evidence="19" type="ORF">BN533_00348</name>
    <name evidence="20" type="ORF">GMD11_01550</name>
    <name evidence="21" type="ORF">GMD18_01545</name>
</gene>
<dbReference type="HOGENOM" id="CLU_047363_0_1_9"/>
<dbReference type="NCBIfam" id="NF000648">
    <property type="entry name" value="PRK00026.1"/>
    <property type="match status" value="1"/>
</dbReference>
<evidence type="ECO:0000256" key="14">
    <source>
        <dbReference type="ARBA" id="ARBA00047783"/>
    </source>
</evidence>
<evidence type="ECO:0000256" key="5">
    <source>
        <dbReference type="ARBA" id="ARBA00012807"/>
    </source>
</evidence>
<evidence type="ECO:0000256" key="2">
    <source>
        <dbReference type="ARBA" id="ARBA00004496"/>
    </source>
</evidence>
<comment type="caution">
    <text evidence="19">The sequence shown here is derived from an EMBL/GenBank/DDBJ whole genome shotgun (WGS) entry which is preliminary data.</text>
</comment>
<dbReference type="Gene3D" id="3.40.1280.10">
    <property type="match status" value="1"/>
</dbReference>
<feature type="binding site" evidence="15 16">
    <location>
        <position position="113"/>
    </location>
    <ligand>
        <name>S-adenosyl-L-methionine</name>
        <dbReference type="ChEBI" id="CHEBI:59789"/>
    </ligand>
</feature>
<evidence type="ECO:0000313" key="20">
    <source>
        <dbReference type="EMBL" id="MTT74953.1"/>
    </source>
</evidence>
<keyword evidence="11 15" id="KW-0819">tRNA processing</keyword>
<dbReference type="NCBIfam" id="TIGR00088">
    <property type="entry name" value="trmD"/>
    <property type="match status" value="1"/>
</dbReference>
<dbReference type="EMBL" id="CBDS010000023">
    <property type="protein sequence ID" value="CDB45210.1"/>
    <property type="molecule type" value="Genomic_DNA"/>
</dbReference>